<dbReference type="Gene3D" id="1.10.10.10">
    <property type="entry name" value="Winged helix-like DNA-binding domain superfamily/Winged helix DNA-binding domain"/>
    <property type="match status" value="1"/>
</dbReference>
<gene>
    <name evidence="5" type="ORF">AN695_0200110</name>
    <name evidence="6" type="ORF">DMW51_00400</name>
</gene>
<dbReference type="InterPro" id="IPR000524">
    <property type="entry name" value="Tscrpt_reg_HTH_GntR"/>
</dbReference>
<dbReference type="InterPro" id="IPR008920">
    <property type="entry name" value="TF_FadR/GntR_C"/>
</dbReference>
<evidence type="ECO:0000313" key="5">
    <source>
        <dbReference type="EMBL" id="OCO91237.1"/>
    </source>
</evidence>
<keyword evidence="3" id="KW-0804">Transcription</keyword>
<keyword evidence="8" id="KW-1185">Reference proteome</keyword>
<dbReference type="Pfam" id="PF07729">
    <property type="entry name" value="FCD"/>
    <property type="match status" value="1"/>
</dbReference>
<evidence type="ECO:0000313" key="7">
    <source>
        <dbReference type="Proteomes" id="UP000050489"/>
    </source>
</evidence>
<name>A0A2F0Q4K5_SERMA</name>
<dbReference type="SUPFAM" id="SSF48008">
    <property type="entry name" value="GntR ligand-binding domain-like"/>
    <property type="match status" value="1"/>
</dbReference>
<reference evidence="8" key="3">
    <citation type="submission" date="2018-06" db="EMBL/GenBank/DDBJ databases">
        <title>Serratia marcescens genome sequencing and assembly.</title>
        <authorList>
            <person name="Martins R.C."/>
            <person name="Perdigao-Neto L.V."/>
            <person name="Costa S.F."/>
            <person name="Levin A.S.S."/>
        </authorList>
    </citation>
    <scope>NUCLEOTIDE SEQUENCE [LARGE SCALE GENOMIC DNA]</scope>
    <source>
        <strain evidence="8">1283</strain>
    </source>
</reference>
<dbReference type="AlphaFoldDB" id="A0A2F0Q4K5"/>
<dbReference type="CDD" id="cd07377">
    <property type="entry name" value="WHTH_GntR"/>
    <property type="match status" value="1"/>
</dbReference>
<dbReference type="PANTHER" id="PTHR43537:SF51">
    <property type="entry name" value="HTH-TYPE TRANSCRIPTIONAL REGULATOR LGOR-RELATED"/>
    <property type="match status" value="1"/>
</dbReference>
<evidence type="ECO:0000313" key="8">
    <source>
        <dbReference type="Proteomes" id="UP000247823"/>
    </source>
</evidence>
<protein>
    <submittedName>
        <fullName evidence="6">GntR family transcriptional regulator</fullName>
    </submittedName>
</protein>
<reference evidence="5" key="2">
    <citation type="journal article" date="2017" name="PLoS ONE">
        <title>Genomic and phenotypic characterisation of fluoroquinolone resistance mechanisms in Enterobacteriaceae in Durban, South Africa.</title>
        <authorList>
            <person name="Osei Sekyere J."/>
            <person name="Amoako D.G."/>
        </authorList>
    </citation>
    <scope>NUCLEOTIDE SEQUENCE</scope>
    <source>
        <strain evidence="5">945174350</strain>
    </source>
</reference>
<dbReference type="InterPro" id="IPR036388">
    <property type="entry name" value="WH-like_DNA-bd_sf"/>
</dbReference>
<reference evidence="7" key="1">
    <citation type="submission" date="2016-04" db="EMBL/GenBank/DDBJ databases">
        <authorList>
            <person name="Osei Sekyere J."/>
            <person name="Sivertsen A."/>
            <person name="Pedersen A.T."/>
            <person name="Sundsfjord A."/>
        </authorList>
    </citation>
    <scope>NUCLEOTIDE SEQUENCE [LARGE SCALE GENOMIC DNA]</scope>
    <source>
        <strain evidence="7">945174350</strain>
    </source>
</reference>
<dbReference type="SMART" id="SM00345">
    <property type="entry name" value="HTH_GNTR"/>
    <property type="match status" value="1"/>
</dbReference>
<accession>A0A2F0Q4K5</accession>
<dbReference type="PROSITE" id="PS50949">
    <property type="entry name" value="HTH_GNTR"/>
    <property type="match status" value="1"/>
</dbReference>
<dbReference type="PANTHER" id="PTHR43537">
    <property type="entry name" value="TRANSCRIPTIONAL REGULATOR, GNTR FAMILY"/>
    <property type="match status" value="1"/>
</dbReference>
<dbReference type="SUPFAM" id="SSF46785">
    <property type="entry name" value="Winged helix' DNA-binding domain"/>
    <property type="match status" value="1"/>
</dbReference>
<evidence type="ECO:0000259" key="4">
    <source>
        <dbReference type="PROSITE" id="PS50949"/>
    </source>
</evidence>
<reference evidence="6" key="5">
    <citation type="submission" date="2018-06" db="EMBL/GenBank/DDBJ databases">
        <authorList>
            <person name="Martins R.C."/>
            <person name="Perdigao-Neto L.V."/>
            <person name="Costa S.F."/>
            <person name="Levin A.S.S."/>
        </authorList>
    </citation>
    <scope>NUCLEOTIDE SEQUENCE</scope>
    <source>
        <strain evidence="6">1283</strain>
    </source>
</reference>
<evidence type="ECO:0000313" key="6">
    <source>
        <dbReference type="EMBL" id="PYA75179.1"/>
    </source>
</evidence>
<dbReference type="GO" id="GO:0003677">
    <property type="term" value="F:DNA binding"/>
    <property type="evidence" value="ECO:0007669"/>
    <property type="project" value="UniProtKB-KW"/>
</dbReference>
<keyword evidence="1" id="KW-0805">Transcription regulation</keyword>
<dbReference type="Proteomes" id="UP000247823">
    <property type="component" value="Unassembled WGS sequence"/>
</dbReference>
<organism evidence="5 7">
    <name type="scientific">Serratia marcescens</name>
    <dbReference type="NCBI Taxonomy" id="615"/>
    <lineage>
        <taxon>Bacteria</taxon>
        <taxon>Pseudomonadati</taxon>
        <taxon>Pseudomonadota</taxon>
        <taxon>Gammaproteobacteria</taxon>
        <taxon>Enterobacterales</taxon>
        <taxon>Yersiniaceae</taxon>
        <taxon>Serratia</taxon>
    </lineage>
</organism>
<reference evidence="6 8" key="4">
    <citation type="submission" date="2018-06" db="EMBL/GenBank/DDBJ databases">
        <title>Serratia marcescens genome sequencing and assembly.</title>
        <authorList>
            <person name="Martins R.C.R."/>
            <person name="Perdigao-Neto L.V."/>
            <person name="Costa S.F."/>
            <person name="Levin A.S.S."/>
        </authorList>
    </citation>
    <scope>NUCLEOTIDE SEQUENCE [LARGE SCALE GENOMIC DNA]</scope>
    <source>
        <strain evidence="6 8">1283</strain>
    </source>
</reference>
<evidence type="ECO:0000256" key="2">
    <source>
        <dbReference type="ARBA" id="ARBA00023125"/>
    </source>
</evidence>
<dbReference type="EMBL" id="QJQB01000011">
    <property type="protein sequence ID" value="PYA75179.1"/>
    <property type="molecule type" value="Genomic_DNA"/>
</dbReference>
<dbReference type="EMBL" id="LJEX02000001">
    <property type="protein sequence ID" value="OCO91237.1"/>
    <property type="molecule type" value="Genomic_DNA"/>
</dbReference>
<dbReference type="RefSeq" id="WP_055316317.1">
    <property type="nucleotide sequence ID" value="NZ_CADDTT010000055.1"/>
</dbReference>
<dbReference type="InterPro" id="IPR036390">
    <property type="entry name" value="WH_DNA-bd_sf"/>
</dbReference>
<feature type="domain" description="HTH gntR-type" evidence="4">
    <location>
        <begin position="5"/>
        <end position="71"/>
    </location>
</feature>
<sequence>MIIKKDGEMQTLNTLREMIIRMDIAPGERLTERWLETILNVSRTPIREALVRLQNEGLVEREGKKWICSPIDYNEIEEICIYREAIEAGVVSYIMRNNESTECLSVMLSDIRKVKPDGYNFHVELAKVSGNRFFVGTIDEVLNKLSRLRYFSKGGGFYGDEEHEMILRTMCSGDVTKAVHLMREHISKNSRQLINAMRNAHLSIKSIRR</sequence>
<dbReference type="Gene3D" id="1.20.120.530">
    <property type="entry name" value="GntR ligand-binding domain-like"/>
    <property type="match status" value="1"/>
</dbReference>
<evidence type="ECO:0000256" key="1">
    <source>
        <dbReference type="ARBA" id="ARBA00023015"/>
    </source>
</evidence>
<dbReference type="PRINTS" id="PR00035">
    <property type="entry name" value="HTHGNTR"/>
</dbReference>
<dbReference type="Proteomes" id="UP000050489">
    <property type="component" value="Unassembled WGS sequence"/>
</dbReference>
<dbReference type="Pfam" id="PF00392">
    <property type="entry name" value="GntR"/>
    <property type="match status" value="1"/>
</dbReference>
<proteinExistence type="predicted"/>
<keyword evidence="2" id="KW-0238">DNA-binding</keyword>
<comment type="caution">
    <text evidence="5">The sequence shown here is derived from an EMBL/GenBank/DDBJ whole genome shotgun (WGS) entry which is preliminary data.</text>
</comment>
<dbReference type="InterPro" id="IPR011711">
    <property type="entry name" value="GntR_C"/>
</dbReference>
<evidence type="ECO:0000256" key="3">
    <source>
        <dbReference type="ARBA" id="ARBA00023163"/>
    </source>
</evidence>
<dbReference type="GO" id="GO:0003700">
    <property type="term" value="F:DNA-binding transcription factor activity"/>
    <property type="evidence" value="ECO:0007669"/>
    <property type="project" value="InterPro"/>
</dbReference>